<accession>A0A0F9APX3</accession>
<evidence type="ECO:0008006" key="2">
    <source>
        <dbReference type="Google" id="ProtNLM"/>
    </source>
</evidence>
<dbReference type="AlphaFoldDB" id="A0A0F9APX3"/>
<dbReference type="Gene3D" id="3.40.50.1220">
    <property type="entry name" value="TPP-binding domain"/>
    <property type="match status" value="1"/>
</dbReference>
<reference evidence="1" key="1">
    <citation type="journal article" date="2015" name="Nature">
        <title>Complex archaea that bridge the gap between prokaryotes and eukaryotes.</title>
        <authorList>
            <person name="Spang A."/>
            <person name="Saw J.H."/>
            <person name="Jorgensen S.L."/>
            <person name="Zaremba-Niedzwiedzka K."/>
            <person name="Martijn J."/>
            <person name="Lind A.E."/>
            <person name="van Eijk R."/>
            <person name="Schleper C."/>
            <person name="Guy L."/>
            <person name="Ettema T.J."/>
        </authorList>
    </citation>
    <scope>NUCLEOTIDE SEQUENCE</scope>
</reference>
<evidence type="ECO:0000313" key="1">
    <source>
        <dbReference type="EMBL" id="KKK74261.1"/>
    </source>
</evidence>
<protein>
    <recommendedName>
        <fullName evidence="2">CO dehydrogenase/acetyl-CoA synthase complex subunit epsilon</fullName>
    </recommendedName>
</protein>
<organism evidence="1">
    <name type="scientific">marine sediment metagenome</name>
    <dbReference type="NCBI Taxonomy" id="412755"/>
    <lineage>
        <taxon>unclassified sequences</taxon>
        <taxon>metagenomes</taxon>
        <taxon>ecological metagenomes</taxon>
    </lineage>
</organism>
<comment type="caution">
    <text evidence="1">The sequence shown here is derived from an EMBL/GenBank/DDBJ whole genome shotgun (WGS) entry which is preliminary data.</text>
</comment>
<dbReference type="InterPro" id="IPR029035">
    <property type="entry name" value="DHS-like_NAD/FAD-binding_dom"/>
</dbReference>
<gene>
    <name evidence="1" type="ORF">LCGC14_2885550</name>
</gene>
<dbReference type="NCBIfam" id="TIGR00315">
    <property type="entry name" value="cdhB"/>
    <property type="match status" value="1"/>
</dbReference>
<name>A0A0F9APX3_9ZZZZ</name>
<sequence>MARPYQKANIPGPEMGTSVSDPNVMANFLKSSMKKVLVIGAESLNWELDGKKIADYLIEIANKIDCQVVGTGHTYSYLKDKINTDILYDMSLINITNRLCDKDWTGLNGEGQYSMAIFGGHLVYYVSQTLSRIKNFTNWVKTIDLDKYSHPNARFSLPNLSNNDWKLFLEILIEKL</sequence>
<proteinExistence type="predicted"/>
<dbReference type="Pfam" id="PF02552">
    <property type="entry name" value="CO_dh"/>
    <property type="match status" value="1"/>
</dbReference>
<dbReference type="GO" id="GO:0019385">
    <property type="term" value="P:methanogenesis, from acetate"/>
    <property type="evidence" value="ECO:0007669"/>
    <property type="project" value="InterPro"/>
</dbReference>
<dbReference type="SUPFAM" id="SSF52467">
    <property type="entry name" value="DHS-like NAD/FAD-binding domain"/>
    <property type="match status" value="1"/>
</dbReference>
<dbReference type="InterPro" id="IPR003704">
    <property type="entry name" value="CdhB"/>
</dbReference>
<dbReference type="EMBL" id="LAZR01056403">
    <property type="protein sequence ID" value="KKK74261.1"/>
    <property type="molecule type" value="Genomic_DNA"/>
</dbReference>